<organism evidence="2 4">
    <name type="scientific">Mobilicoccus caccae</name>
    <dbReference type="NCBI Taxonomy" id="1859295"/>
    <lineage>
        <taxon>Bacteria</taxon>
        <taxon>Bacillati</taxon>
        <taxon>Actinomycetota</taxon>
        <taxon>Actinomycetes</taxon>
        <taxon>Micrococcales</taxon>
        <taxon>Dermatophilaceae</taxon>
        <taxon>Mobilicoccus</taxon>
    </lineage>
</organism>
<evidence type="ECO:0000313" key="3">
    <source>
        <dbReference type="EMBL" id="GMA42531.1"/>
    </source>
</evidence>
<keyword evidence="4" id="KW-1185">Reference proteome</keyword>
<reference evidence="4" key="2">
    <citation type="journal article" date="2019" name="Int. J. Syst. Evol. Microbiol.">
        <title>The Global Catalogue of Microorganisms (GCM) 10K type strain sequencing project: providing services to taxonomists for standard genome sequencing and annotation.</title>
        <authorList>
            <consortium name="The Broad Institute Genomics Platform"/>
            <consortium name="The Broad Institute Genome Sequencing Center for Infectious Disease"/>
            <person name="Wu L."/>
            <person name="Ma J."/>
        </authorList>
    </citation>
    <scope>NUCLEOTIDE SEQUENCE [LARGE SCALE GENOMIC DNA]</scope>
    <source>
        <strain evidence="4">NBRC 113072</strain>
    </source>
</reference>
<accession>A0ABQ6IJV1</accession>
<sequence>MSDQTPEIDPRNNPESQMAEEGASQTGTGSTGDTGVVMSDAPTVEEGADGVIGGHVTGTDSGDVLGGLTGGDTDTDA</sequence>
<reference evidence="2" key="3">
    <citation type="submission" date="2023-02" db="EMBL/GenBank/DDBJ databases">
        <authorList>
            <person name="Sun Q."/>
            <person name="Mori K."/>
        </authorList>
    </citation>
    <scope>NUCLEOTIDE SEQUENCE</scope>
    <source>
        <strain evidence="2">NBRC 113072</strain>
    </source>
</reference>
<evidence type="ECO:0000256" key="1">
    <source>
        <dbReference type="SAM" id="MobiDB-lite"/>
    </source>
</evidence>
<dbReference type="EMBL" id="BSUO01000001">
    <property type="protein sequence ID" value="GMA37999.1"/>
    <property type="molecule type" value="Genomic_DNA"/>
</dbReference>
<name>A0ABQ6IJV1_9MICO</name>
<evidence type="ECO:0000313" key="4">
    <source>
        <dbReference type="Proteomes" id="UP001157126"/>
    </source>
</evidence>
<reference evidence="2" key="1">
    <citation type="journal article" date="2014" name="Int. J. Syst. Evol. Microbiol.">
        <title>Complete genome of a new Firmicutes species belonging to the dominant human colonic microbiota ('Ruminococcus bicirculans') reveals two chromosomes and a selective capacity to utilize plant glucans.</title>
        <authorList>
            <consortium name="NISC Comparative Sequencing Program"/>
            <person name="Wegmann U."/>
            <person name="Louis P."/>
            <person name="Goesmann A."/>
            <person name="Henrissat B."/>
            <person name="Duncan S.H."/>
            <person name="Flint H.J."/>
        </authorList>
    </citation>
    <scope>NUCLEOTIDE SEQUENCE</scope>
    <source>
        <strain evidence="2">NBRC 113072</strain>
    </source>
</reference>
<evidence type="ECO:0000313" key="2">
    <source>
        <dbReference type="EMBL" id="GMA37999.1"/>
    </source>
</evidence>
<dbReference type="EMBL" id="BSUO01000003">
    <property type="protein sequence ID" value="GMA42531.1"/>
    <property type="molecule type" value="Genomic_DNA"/>
</dbReference>
<protein>
    <submittedName>
        <fullName evidence="2">Uncharacterized protein</fullName>
    </submittedName>
</protein>
<gene>
    <name evidence="2" type="ORF">GCM10025883_00440</name>
    <name evidence="3" type="ORF">GCM10025883_45760</name>
</gene>
<dbReference type="Proteomes" id="UP001157126">
    <property type="component" value="Unassembled WGS sequence"/>
</dbReference>
<feature type="region of interest" description="Disordered" evidence="1">
    <location>
        <begin position="1"/>
        <end position="77"/>
    </location>
</feature>
<feature type="compositionally biased region" description="Low complexity" evidence="1">
    <location>
        <begin position="26"/>
        <end position="35"/>
    </location>
</feature>
<comment type="caution">
    <text evidence="2">The sequence shown here is derived from an EMBL/GenBank/DDBJ whole genome shotgun (WGS) entry which is preliminary data.</text>
</comment>
<dbReference type="RefSeq" id="WP_284302085.1">
    <property type="nucleotide sequence ID" value="NZ_BSUO01000001.1"/>
</dbReference>
<proteinExistence type="predicted"/>